<keyword evidence="7 14" id="KW-0479">Metal-binding</keyword>
<dbReference type="PRINTS" id="PR00463">
    <property type="entry name" value="EP450I"/>
</dbReference>
<comment type="subcellular location">
    <subcellularLocation>
        <location evidence="2">Membrane</location>
        <topology evidence="2">Single-pass membrane protein</topology>
    </subcellularLocation>
</comment>
<dbReference type="InterPro" id="IPR002401">
    <property type="entry name" value="Cyt_P450_E_grp-I"/>
</dbReference>
<keyword evidence="8" id="KW-1133">Transmembrane helix</keyword>
<evidence type="ECO:0000256" key="4">
    <source>
        <dbReference type="ARBA" id="ARBA00010617"/>
    </source>
</evidence>
<reference evidence="16" key="1">
    <citation type="submission" date="2020-11" db="EMBL/GenBank/DDBJ databases">
        <authorList>
            <consortium name="DOE Joint Genome Institute"/>
            <person name="Ahrendt S."/>
            <person name="Riley R."/>
            <person name="Andreopoulos W."/>
            <person name="LaButti K."/>
            <person name="Pangilinan J."/>
            <person name="Ruiz-duenas F.J."/>
            <person name="Barrasa J.M."/>
            <person name="Sanchez-Garcia M."/>
            <person name="Camarero S."/>
            <person name="Miyauchi S."/>
            <person name="Serrano A."/>
            <person name="Linde D."/>
            <person name="Babiker R."/>
            <person name="Drula E."/>
            <person name="Ayuso-Fernandez I."/>
            <person name="Pacheco R."/>
            <person name="Padilla G."/>
            <person name="Ferreira P."/>
            <person name="Barriuso J."/>
            <person name="Kellner H."/>
            <person name="Castanera R."/>
            <person name="Alfaro M."/>
            <person name="Ramirez L."/>
            <person name="Pisabarro A.G."/>
            <person name="Kuo A."/>
            <person name="Tritt A."/>
            <person name="Lipzen A."/>
            <person name="He G."/>
            <person name="Yan M."/>
            <person name="Ng V."/>
            <person name="Cullen D."/>
            <person name="Martin F."/>
            <person name="Rosso M.-N."/>
            <person name="Henrissat B."/>
            <person name="Hibbett D."/>
            <person name="Martinez A.T."/>
            <person name="Grigoriev I.V."/>
        </authorList>
    </citation>
    <scope>NUCLEOTIDE SEQUENCE</scope>
    <source>
        <strain evidence="16">AH 44721</strain>
    </source>
</reference>
<dbReference type="GO" id="GO:0020037">
    <property type="term" value="F:heme binding"/>
    <property type="evidence" value="ECO:0007669"/>
    <property type="project" value="InterPro"/>
</dbReference>
<proteinExistence type="inferred from homology"/>
<evidence type="ECO:0000313" key="17">
    <source>
        <dbReference type="Proteomes" id="UP000724874"/>
    </source>
</evidence>
<evidence type="ECO:0000256" key="12">
    <source>
        <dbReference type="ARBA" id="ARBA00023136"/>
    </source>
</evidence>
<dbReference type="GO" id="GO:0004497">
    <property type="term" value="F:monooxygenase activity"/>
    <property type="evidence" value="ECO:0007669"/>
    <property type="project" value="UniProtKB-KW"/>
</dbReference>
<keyword evidence="10 14" id="KW-0408">Iron</keyword>
<dbReference type="InterPro" id="IPR001128">
    <property type="entry name" value="Cyt_P450"/>
</dbReference>
<dbReference type="InterPro" id="IPR036396">
    <property type="entry name" value="Cyt_P450_sf"/>
</dbReference>
<dbReference type="GO" id="GO:0005506">
    <property type="term" value="F:iron ion binding"/>
    <property type="evidence" value="ECO:0007669"/>
    <property type="project" value="InterPro"/>
</dbReference>
<keyword evidence="6" id="KW-0812">Transmembrane</keyword>
<keyword evidence="11 15" id="KW-0503">Monooxygenase</keyword>
<keyword evidence="17" id="KW-1185">Reference proteome</keyword>
<comment type="cofactor">
    <cofactor evidence="1 14">
        <name>heme</name>
        <dbReference type="ChEBI" id="CHEBI:30413"/>
    </cofactor>
</comment>
<evidence type="ECO:0000256" key="15">
    <source>
        <dbReference type="RuleBase" id="RU000461"/>
    </source>
</evidence>
<dbReference type="PRINTS" id="PR00385">
    <property type="entry name" value="P450"/>
</dbReference>
<evidence type="ECO:0000256" key="9">
    <source>
        <dbReference type="ARBA" id="ARBA00023002"/>
    </source>
</evidence>
<sequence>MQRPPLGPIFSLNLAGHPTIVLNTFKAAGDLLDRRSNIYSDRPRYVMAGEILSGGIGIAFAHYGSTFRKLRRASHEGFSTRAVEKYCSIQAREAAFATAQMLKTPKTWQNHIQGLSASVVLSAVYGWPPLTEKDDPWVKKIHALSPRLSEAMVPWAFIVDVIPPLKHLPLWMAKWKREGLEWHQQMSETLEGFNKGVEEKMSMEQSPQCFVAELIENKDRHELTDKEAAWLSGFLFLAGAETTAQTLFYFIQAMLLYPEVMHKAQEELDDVVGRGRVPTFEDQKDLPYIEALVKETLRWRTPAPISLPRSVTEDDWYEGYLISKGLSIITSIILLLRNALIKERRLSQMAMHRYVVPTANMAFLKIKPRLDRDRELFDDFEDFRPDRFLDGTPDDTHSMGHASFGFGRRVCVGQHFANQMMFITIATVLWAMNIDKACDSDGNPIKPNRNAFVVAGTTLLVT</sequence>
<evidence type="ECO:0000256" key="8">
    <source>
        <dbReference type="ARBA" id="ARBA00022989"/>
    </source>
</evidence>
<evidence type="ECO:0000256" key="11">
    <source>
        <dbReference type="ARBA" id="ARBA00023033"/>
    </source>
</evidence>
<comment type="similarity">
    <text evidence="4 15">Belongs to the cytochrome P450 family.</text>
</comment>
<dbReference type="PANTHER" id="PTHR46300">
    <property type="entry name" value="P450, PUTATIVE (EUROFUNG)-RELATED-RELATED"/>
    <property type="match status" value="1"/>
</dbReference>
<dbReference type="PANTHER" id="PTHR46300:SF2">
    <property type="entry name" value="CYTOCHROME P450 MONOOXYGENASE ALNH-RELATED"/>
    <property type="match status" value="1"/>
</dbReference>
<evidence type="ECO:0000256" key="6">
    <source>
        <dbReference type="ARBA" id="ARBA00022692"/>
    </source>
</evidence>
<evidence type="ECO:0000256" key="13">
    <source>
        <dbReference type="ARBA" id="ARBA00023180"/>
    </source>
</evidence>
<feature type="binding site" description="axial binding residue" evidence="14">
    <location>
        <position position="411"/>
    </location>
    <ligand>
        <name>heme</name>
        <dbReference type="ChEBI" id="CHEBI:30413"/>
    </ligand>
    <ligandPart>
        <name>Fe</name>
        <dbReference type="ChEBI" id="CHEBI:18248"/>
    </ligandPart>
</feature>
<keyword evidence="9 15" id="KW-0560">Oxidoreductase</keyword>
<keyword evidence="5 14" id="KW-0349">Heme</keyword>
<dbReference type="SUPFAM" id="SSF48264">
    <property type="entry name" value="Cytochrome P450"/>
    <property type="match status" value="1"/>
</dbReference>
<evidence type="ECO:0000256" key="5">
    <source>
        <dbReference type="ARBA" id="ARBA00022617"/>
    </source>
</evidence>
<organism evidence="16 17">
    <name type="scientific">Gymnopilus junonius</name>
    <name type="common">Spectacular rustgill mushroom</name>
    <name type="synonym">Gymnopilus spectabilis subsp. junonius</name>
    <dbReference type="NCBI Taxonomy" id="109634"/>
    <lineage>
        <taxon>Eukaryota</taxon>
        <taxon>Fungi</taxon>
        <taxon>Dikarya</taxon>
        <taxon>Basidiomycota</taxon>
        <taxon>Agaricomycotina</taxon>
        <taxon>Agaricomycetes</taxon>
        <taxon>Agaricomycetidae</taxon>
        <taxon>Agaricales</taxon>
        <taxon>Agaricineae</taxon>
        <taxon>Hymenogastraceae</taxon>
        <taxon>Gymnopilus</taxon>
    </lineage>
</organism>
<dbReference type="OrthoDB" id="2789670at2759"/>
<dbReference type="EMBL" id="JADNYJ010000008">
    <property type="protein sequence ID" value="KAF8909744.1"/>
    <property type="molecule type" value="Genomic_DNA"/>
</dbReference>
<comment type="pathway">
    <text evidence="3">Secondary metabolite biosynthesis.</text>
</comment>
<comment type="caution">
    <text evidence="16">The sequence shown here is derived from an EMBL/GenBank/DDBJ whole genome shotgun (WGS) entry which is preliminary data.</text>
</comment>
<dbReference type="AlphaFoldDB" id="A0A9P5TTJ6"/>
<name>A0A9P5TTJ6_GYMJU</name>
<dbReference type="Proteomes" id="UP000724874">
    <property type="component" value="Unassembled WGS sequence"/>
</dbReference>
<dbReference type="InterPro" id="IPR017972">
    <property type="entry name" value="Cyt_P450_CS"/>
</dbReference>
<keyword evidence="13" id="KW-0325">Glycoprotein</keyword>
<evidence type="ECO:0000256" key="2">
    <source>
        <dbReference type="ARBA" id="ARBA00004167"/>
    </source>
</evidence>
<dbReference type="CDD" id="cd11065">
    <property type="entry name" value="CYP64-like"/>
    <property type="match status" value="1"/>
</dbReference>
<dbReference type="InterPro" id="IPR050364">
    <property type="entry name" value="Cytochrome_P450_fung"/>
</dbReference>
<dbReference type="PROSITE" id="PS00086">
    <property type="entry name" value="CYTOCHROME_P450"/>
    <property type="match status" value="1"/>
</dbReference>
<dbReference type="Gene3D" id="1.10.630.10">
    <property type="entry name" value="Cytochrome P450"/>
    <property type="match status" value="1"/>
</dbReference>
<evidence type="ECO:0000256" key="10">
    <source>
        <dbReference type="ARBA" id="ARBA00023004"/>
    </source>
</evidence>
<keyword evidence="12" id="KW-0472">Membrane</keyword>
<dbReference type="GO" id="GO:0016705">
    <property type="term" value="F:oxidoreductase activity, acting on paired donors, with incorporation or reduction of molecular oxygen"/>
    <property type="evidence" value="ECO:0007669"/>
    <property type="project" value="InterPro"/>
</dbReference>
<protein>
    <submittedName>
        <fullName evidence="16">Cytochrome P450</fullName>
    </submittedName>
</protein>
<evidence type="ECO:0000256" key="7">
    <source>
        <dbReference type="ARBA" id="ARBA00022723"/>
    </source>
</evidence>
<dbReference type="Pfam" id="PF00067">
    <property type="entry name" value="p450"/>
    <property type="match status" value="2"/>
</dbReference>
<evidence type="ECO:0000256" key="1">
    <source>
        <dbReference type="ARBA" id="ARBA00001971"/>
    </source>
</evidence>
<gene>
    <name evidence="16" type="ORF">CPB84DRAFT_1842968</name>
</gene>
<evidence type="ECO:0000256" key="3">
    <source>
        <dbReference type="ARBA" id="ARBA00005179"/>
    </source>
</evidence>
<accession>A0A9P5TTJ6</accession>
<evidence type="ECO:0000256" key="14">
    <source>
        <dbReference type="PIRSR" id="PIRSR602401-1"/>
    </source>
</evidence>
<evidence type="ECO:0000313" key="16">
    <source>
        <dbReference type="EMBL" id="KAF8909744.1"/>
    </source>
</evidence>